<evidence type="ECO:0000256" key="4">
    <source>
        <dbReference type="SAM" id="MobiDB-lite"/>
    </source>
</evidence>
<dbReference type="GO" id="GO:0005576">
    <property type="term" value="C:extracellular region"/>
    <property type="evidence" value="ECO:0007669"/>
    <property type="project" value="UniProtKB-SubCell"/>
</dbReference>
<comment type="subcellular location">
    <subcellularLocation>
        <location evidence="1">Secreted</location>
    </subcellularLocation>
</comment>
<dbReference type="InterPro" id="IPR013783">
    <property type="entry name" value="Ig-like_fold"/>
</dbReference>
<keyword evidence="2" id="KW-0964">Secreted</keyword>
<comment type="caution">
    <text evidence="7">The sequence shown here is derived from an EMBL/GenBank/DDBJ whole genome shotgun (WGS) entry which is preliminary data.</text>
</comment>
<name>A0A9D5JYM4_9BACT</name>
<dbReference type="Proteomes" id="UP000649604">
    <property type="component" value="Unassembled WGS sequence"/>
</dbReference>
<dbReference type="EMBL" id="WJJP01000603">
    <property type="protein sequence ID" value="MBD3326575.1"/>
    <property type="molecule type" value="Genomic_DNA"/>
</dbReference>
<feature type="compositionally biased region" description="Gly residues" evidence="4">
    <location>
        <begin position="195"/>
        <end position="209"/>
    </location>
</feature>
<evidence type="ECO:0000313" key="8">
    <source>
        <dbReference type="Proteomes" id="UP000649604"/>
    </source>
</evidence>
<dbReference type="Pfam" id="PF17210">
    <property type="entry name" value="SdrD_B"/>
    <property type="match status" value="1"/>
</dbReference>
<evidence type="ECO:0000256" key="5">
    <source>
        <dbReference type="SAM" id="SignalP"/>
    </source>
</evidence>
<evidence type="ECO:0000313" key="7">
    <source>
        <dbReference type="EMBL" id="MBD3326575.1"/>
    </source>
</evidence>
<dbReference type="Gene3D" id="2.60.40.10">
    <property type="entry name" value="Immunoglobulins"/>
    <property type="match status" value="1"/>
</dbReference>
<feature type="domain" description="SD-repeat containing protein B" evidence="6">
    <location>
        <begin position="69"/>
        <end position="119"/>
    </location>
</feature>
<feature type="region of interest" description="Disordered" evidence="4">
    <location>
        <begin position="189"/>
        <end position="209"/>
    </location>
</feature>
<accession>A0A9D5JYM4</accession>
<dbReference type="PROSITE" id="PS51257">
    <property type="entry name" value="PROKAR_LIPOPROTEIN"/>
    <property type="match status" value="1"/>
</dbReference>
<evidence type="ECO:0000256" key="2">
    <source>
        <dbReference type="ARBA" id="ARBA00022525"/>
    </source>
</evidence>
<feature type="signal peptide" evidence="5">
    <location>
        <begin position="1"/>
        <end position="19"/>
    </location>
</feature>
<dbReference type="SUPFAM" id="SSF117074">
    <property type="entry name" value="Hypothetical protein PA1324"/>
    <property type="match status" value="1"/>
</dbReference>
<evidence type="ECO:0000256" key="1">
    <source>
        <dbReference type="ARBA" id="ARBA00004613"/>
    </source>
</evidence>
<evidence type="ECO:0000259" key="6">
    <source>
        <dbReference type="Pfam" id="PF17210"/>
    </source>
</evidence>
<evidence type="ECO:0000256" key="3">
    <source>
        <dbReference type="ARBA" id="ARBA00022729"/>
    </source>
</evidence>
<keyword evidence="3 5" id="KW-0732">Signal</keyword>
<protein>
    <recommendedName>
        <fullName evidence="6">SD-repeat containing protein B domain-containing protein</fullName>
    </recommendedName>
</protein>
<gene>
    <name evidence="7" type="ORF">GF339_18470</name>
</gene>
<sequence>MKYSQLVVTLLLLIGLALTGCSDGGSSPTDATTATETGTIEGQLVADAGTQALKLIPLQQVSPRLDVADTPVYPLAGVTVELVQGGNVIATTTTDEYGRFQFTNLAPGDYEVRLVSSESDVVAHYNIFVNADQTQTIYGRVVSGVCYWDQEPGPHWEDMPHGIHWNGEFCGASPGPGYWYDGHQWQEPGSHGPHGPMGMGPGGGPYVNN</sequence>
<proteinExistence type="predicted"/>
<organism evidence="7 8">
    <name type="scientific">candidate division KSB3 bacterium</name>
    <dbReference type="NCBI Taxonomy" id="2044937"/>
    <lineage>
        <taxon>Bacteria</taxon>
        <taxon>candidate division KSB3</taxon>
    </lineage>
</organism>
<dbReference type="AlphaFoldDB" id="A0A9D5JYM4"/>
<feature type="chain" id="PRO_5038846653" description="SD-repeat containing protein B domain-containing protein" evidence="5">
    <location>
        <begin position="20"/>
        <end position="209"/>
    </location>
</feature>
<dbReference type="InterPro" id="IPR033764">
    <property type="entry name" value="Sdr_B"/>
</dbReference>
<reference evidence="7" key="1">
    <citation type="submission" date="2019-11" db="EMBL/GenBank/DDBJ databases">
        <title>Microbial mats filling the niche in hypersaline microbial mats.</title>
        <authorList>
            <person name="Wong H.L."/>
            <person name="Macleod F.I."/>
            <person name="White R.A. III"/>
            <person name="Burns B.P."/>
        </authorList>
    </citation>
    <scope>NUCLEOTIDE SEQUENCE</scope>
    <source>
        <strain evidence="7">Rbin_158</strain>
    </source>
</reference>